<dbReference type="InterPro" id="IPR036866">
    <property type="entry name" value="RibonucZ/Hydroxyglut_hydro"/>
</dbReference>
<comment type="caution">
    <text evidence="6">The sequence shown here is derived from an EMBL/GenBank/DDBJ whole genome shotgun (WGS) entry which is preliminary data.</text>
</comment>
<sequence>IHDNEVRIVSLPFDISMLKDSPKEIVNRYSTIGFVYQPSNNVEPLNDGDRFDLGDISVEVIHTPGHSIGSISLLTSKGELFTGDTAHYGTMYLPKKKDFPIILNSISRLKDMCDANIVQEIYPSHEVFAVGRELLDDLYDGITNIENIWDTKERDKFLRAWIISDDNFKYII</sequence>
<evidence type="ECO:0000256" key="1">
    <source>
        <dbReference type="ARBA" id="ARBA00001947"/>
    </source>
</evidence>
<comment type="cofactor">
    <cofactor evidence="1">
        <name>Zn(2+)</name>
        <dbReference type="ChEBI" id="CHEBI:29105"/>
    </cofactor>
</comment>
<proteinExistence type="predicted"/>
<dbReference type="Pfam" id="PF00753">
    <property type="entry name" value="Lactamase_B"/>
    <property type="match status" value="1"/>
</dbReference>
<keyword evidence="4" id="KW-0862">Zinc</keyword>
<protein>
    <recommendedName>
        <fullName evidence="5">Metallo-beta-lactamase domain-containing protein</fullName>
    </recommendedName>
</protein>
<evidence type="ECO:0000256" key="2">
    <source>
        <dbReference type="ARBA" id="ARBA00022723"/>
    </source>
</evidence>
<organism evidence="6">
    <name type="scientific">marine sediment metagenome</name>
    <dbReference type="NCBI Taxonomy" id="412755"/>
    <lineage>
        <taxon>unclassified sequences</taxon>
        <taxon>metagenomes</taxon>
        <taxon>ecological metagenomes</taxon>
    </lineage>
</organism>
<dbReference type="PANTHER" id="PTHR46233:SF3">
    <property type="entry name" value="HYDROXYACYLGLUTATHIONE HYDROLASE GLOC"/>
    <property type="match status" value="1"/>
</dbReference>
<evidence type="ECO:0000313" key="6">
    <source>
        <dbReference type="EMBL" id="GAG88314.1"/>
    </source>
</evidence>
<dbReference type="AlphaFoldDB" id="X1AYK7"/>
<feature type="domain" description="Metallo-beta-lactamase" evidence="5">
    <location>
        <begin position="33"/>
        <end position="96"/>
    </location>
</feature>
<evidence type="ECO:0000259" key="5">
    <source>
        <dbReference type="Pfam" id="PF00753"/>
    </source>
</evidence>
<dbReference type="InterPro" id="IPR001279">
    <property type="entry name" value="Metallo-B-lactamas"/>
</dbReference>
<reference evidence="6" key="1">
    <citation type="journal article" date="2014" name="Front. Microbiol.">
        <title>High frequency of phylogenetically diverse reductive dehalogenase-homologous genes in deep subseafloor sedimentary metagenomes.</title>
        <authorList>
            <person name="Kawai M."/>
            <person name="Futagami T."/>
            <person name="Toyoda A."/>
            <person name="Takaki Y."/>
            <person name="Nishi S."/>
            <person name="Hori S."/>
            <person name="Arai W."/>
            <person name="Tsubouchi T."/>
            <person name="Morono Y."/>
            <person name="Uchiyama I."/>
            <person name="Ito T."/>
            <person name="Fujiyama A."/>
            <person name="Inagaki F."/>
            <person name="Takami H."/>
        </authorList>
    </citation>
    <scope>NUCLEOTIDE SEQUENCE</scope>
    <source>
        <strain evidence="6">Expedition CK06-06</strain>
    </source>
</reference>
<dbReference type="InterPro" id="IPR051453">
    <property type="entry name" value="MBL_Glyoxalase_II"/>
</dbReference>
<dbReference type="SUPFAM" id="SSF56281">
    <property type="entry name" value="Metallo-hydrolase/oxidoreductase"/>
    <property type="match status" value="1"/>
</dbReference>
<evidence type="ECO:0000256" key="3">
    <source>
        <dbReference type="ARBA" id="ARBA00022801"/>
    </source>
</evidence>
<dbReference type="Gene3D" id="3.60.15.10">
    <property type="entry name" value="Ribonuclease Z/Hydroxyacylglutathione hydrolase-like"/>
    <property type="match status" value="1"/>
</dbReference>
<keyword evidence="2" id="KW-0479">Metal-binding</keyword>
<dbReference type="GO" id="GO:0046872">
    <property type="term" value="F:metal ion binding"/>
    <property type="evidence" value="ECO:0007669"/>
    <property type="project" value="UniProtKB-KW"/>
</dbReference>
<keyword evidence="3" id="KW-0378">Hydrolase</keyword>
<gene>
    <name evidence="6" type="ORF">S01H4_32470</name>
</gene>
<dbReference type="PANTHER" id="PTHR46233">
    <property type="entry name" value="HYDROXYACYLGLUTATHIONE HYDROLASE GLOC"/>
    <property type="match status" value="1"/>
</dbReference>
<accession>X1AYK7</accession>
<feature type="non-terminal residue" evidence="6">
    <location>
        <position position="1"/>
    </location>
</feature>
<name>X1AYK7_9ZZZZ</name>
<dbReference type="GO" id="GO:0016787">
    <property type="term" value="F:hydrolase activity"/>
    <property type="evidence" value="ECO:0007669"/>
    <property type="project" value="UniProtKB-KW"/>
</dbReference>
<dbReference type="EMBL" id="BART01016975">
    <property type="protein sequence ID" value="GAG88314.1"/>
    <property type="molecule type" value="Genomic_DNA"/>
</dbReference>
<evidence type="ECO:0000256" key="4">
    <source>
        <dbReference type="ARBA" id="ARBA00022833"/>
    </source>
</evidence>